<reference evidence="6" key="1">
    <citation type="journal article" date="2019" name="Int. J. Syst. Evol. Microbiol.">
        <title>The Global Catalogue of Microorganisms (GCM) 10K type strain sequencing project: providing services to taxonomists for standard genome sequencing and annotation.</title>
        <authorList>
            <consortium name="The Broad Institute Genomics Platform"/>
            <consortium name="The Broad Institute Genome Sequencing Center for Infectious Disease"/>
            <person name="Wu L."/>
            <person name="Ma J."/>
        </authorList>
    </citation>
    <scope>NUCLEOTIDE SEQUENCE [LARGE SCALE GENOMIC DNA]</scope>
    <source>
        <strain evidence="6">CGMCC 1.15180</strain>
    </source>
</reference>
<dbReference type="InterPro" id="IPR003593">
    <property type="entry name" value="AAA+_ATPase"/>
</dbReference>
<evidence type="ECO:0000256" key="2">
    <source>
        <dbReference type="ARBA" id="ARBA00022741"/>
    </source>
</evidence>
<dbReference type="CDD" id="cd03214">
    <property type="entry name" value="ABC_Iron-Siderophores_B12_Hemin"/>
    <property type="match status" value="1"/>
</dbReference>
<dbReference type="Proteomes" id="UP001597361">
    <property type="component" value="Unassembled WGS sequence"/>
</dbReference>
<evidence type="ECO:0000259" key="4">
    <source>
        <dbReference type="PROSITE" id="PS50893"/>
    </source>
</evidence>
<evidence type="ECO:0000313" key="6">
    <source>
        <dbReference type="Proteomes" id="UP001597361"/>
    </source>
</evidence>
<keyword evidence="6" id="KW-1185">Reference proteome</keyword>
<dbReference type="InterPro" id="IPR027417">
    <property type="entry name" value="P-loop_NTPase"/>
</dbReference>
<name>A0ABW4VUG9_9BACT</name>
<dbReference type="GO" id="GO:0005524">
    <property type="term" value="F:ATP binding"/>
    <property type="evidence" value="ECO:0007669"/>
    <property type="project" value="UniProtKB-KW"/>
</dbReference>
<evidence type="ECO:0000256" key="3">
    <source>
        <dbReference type="ARBA" id="ARBA00022840"/>
    </source>
</evidence>
<dbReference type="SUPFAM" id="SSF52540">
    <property type="entry name" value="P-loop containing nucleoside triphosphate hydrolases"/>
    <property type="match status" value="1"/>
</dbReference>
<comment type="caution">
    <text evidence="5">The sequence shown here is derived from an EMBL/GenBank/DDBJ whole genome shotgun (WGS) entry which is preliminary data.</text>
</comment>
<keyword evidence="1" id="KW-0813">Transport</keyword>
<feature type="domain" description="ABC transporter" evidence="4">
    <location>
        <begin position="10"/>
        <end position="250"/>
    </location>
</feature>
<organism evidence="5 6">
    <name type="scientific">Belliella marina</name>
    <dbReference type="NCBI Taxonomy" id="1644146"/>
    <lineage>
        <taxon>Bacteria</taxon>
        <taxon>Pseudomonadati</taxon>
        <taxon>Bacteroidota</taxon>
        <taxon>Cytophagia</taxon>
        <taxon>Cytophagales</taxon>
        <taxon>Cyclobacteriaceae</taxon>
        <taxon>Belliella</taxon>
    </lineage>
</organism>
<dbReference type="PANTHER" id="PTHR42734">
    <property type="entry name" value="METAL TRANSPORT SYSTEM ATP-BINDING PROTEIN TM_0124-RELATED"/>
    <property type="match status" value="1"/>
</dbReference>
<accession>A0ABW4VUG9</accession>
<dbReference type="PANTHER" id="PTHR42734:SF21">
    <property type="entry name" value="IRON ABC TRANSPORTER, ATP-BINDING PROTEIN"/>
    <property type="match status" value="1"/>
</dbReference>
<dbReference type="RefSeq" id="WP_376888528.1">
    <property type="nucleotide sequence ID" value="NZ_JBHUHR010000046.1"/>
</dbReference>
<dbReference type="PROSITE" id="PS50893">
    <property type="entry name" value="ABC_TRANSPORTER_2"/>
    <property type="match status" value="1"/>
</dbReference>
<dbReference type="Gene3D" id="3.40.50.300">
    <property type="entry name" value="P-loop containing nucleotide triphosphate hydrolases"/>
    <property type="match status" value="1"/>
</dbReference>
<dbReference type="EMBL" id="JBHUHR010000046">
    <property type="protein sequence ID" value="MFD2036988.1"/>
    <property type="molecule type" value="Genomic_DNA"/>
</dbReference>
<sequence>MGLEARRIILKSKGLKLGYKKQGEETVVAEDIAFELKKGALTCLLGPNGVGKSTLIKTIMGQLPVLQGTVFLEGKPLENFPQKELSKKIAVVLTDKVSLGNVTVYQLVSLGRIPHTTWLGSMSGLDHAKVEKAIEVTQIAYLKDKVLSELSDGQLQKVMIARALAQDGEILILDEPTAHLDLINRFEIMHLLREIAQKEQKAVLVVTHDLDIAIETADEFWLMQCGLPLVCGSPEDLIVSNKINLLLPNDSLKFDLLTGKVQESKAYDYPKILGEEKLVRWLKLVIRKNKLVFPKDLVHISIAESPFLISLMLEKEPLEFTTFESFLRYFLSN</sequence>
<gene>
    <name evidence="5" type="ORF">ACFSKL_19445</name>
</gene>
<keyword evidence="3 5" id="KW-0067">ATP-binding</keyword>
<evidence type="ECO:0000256" key="1">
    <source>
        <dbReference type="ARBA" id="ARBA00022448"/>
    </source>
</evidence>
<dbReference type="InterPro" id="IPR050153">
    <property type="entry name" value="Metal_Ion_Import_ABC"/>
</dbReference>
<proteinExistence type="predicted"/>
<protein>
    <submittedName>
        <fullName evidence="5">ABC transporter ATP-binding protein</fullName>
    </submittedName>
</protein>
<dbReference type="Pfam" id="PF00005">
    <property type="entry name" value="ABC_tran"/>
    <property type="match status" value="1"/>
</dbReference>
<evidence type="ECO:0000313" key="5">
    <source>
        <dbReference type="EMBL" id="MFD2036988.1"/>
    </source>
</evidence>
<keyword evidence="2" id="KW-0547">Nucleotide-binding</keyword>
<dbReference type="InterPro" id="IPR003439">
    <property type="entry name" value="ABC_transporter-like_ATP-bd"/>
</dbReference>
<dbReference type="SMART" id="SM00382">
    <property type="entry name" value="AAA"/>
    <property type="match status" value="1"/>
</dbReference>